<name>F2JVJ9_MARM1</name>
<protein>
    <recommendedName>
        <fullName evidence="3">Outer membrane protein beta-barrel domain-containing protein</fullName>
    </recommendedName>
</protein>
<organism evidence="1 2">
    <name type="scientific">Marinomonas mediterranea (strain ATCC 700492 / JCM 21426 / NBRC 103028 / MMB-1)</name>
    <dbReference type="NCBI Taxonomy" id="717774"/>
    <lineage>
        <taxon>Bacteria</taxon>
        <taxon>Pseudomonadati</taxon>
        <taxon>Pseudomonadota</taxon>
        <taxon>Gammaproteobacteria</taxon>
        <taxon>Oceanospirillales</taxon>
        <taxon>Oceanospirillaceae</taxon>
        <taxon>Marinomonas</taxon>
    </lineage>
</organism>
<dbReference type="AlphaFoldDB" id="F2JVJ9"/>
<dbReference type="EMBL" id="CP002583">
    <property type="protein sequence ID" value="ADZ90543.1"/>
    <property type="molecule type" value="Genomic_DNA"/>
</dbReference>
<gene>
    <name evidence="1" type="ordered locus">Marme_1270</name>
</gene>
<dbReference type="InterPro" id="IPR011250">
    <property type="entry name" value="OMP/PagP_B-barrel"/>
</dbReference>
<evidence type="ECO:0008006" key="3">
    <source>
        <dbReference type="Google" id="ProtNLM"/>
    </source>
</evidence>
<dbReference type="RefSeq" id="WP_013660448.1">
    <property type="nucleotide sequence ID" value="NC_015276.1"/>
</dbReference>
<proteinExistence type="predicted"/>
<evidence type="ECO:0000313" key="2">
    <source>
        <dbReference type="Proteomes" id="UP000001062"/>
    </source>
</evidence>
<dbReference type="HOGENOM" id="CLU_1238961_0_0_6"/>
<keyword evidence="2" id="KW-1185">Reference proteome</keyword>
<dbReference type="KEGG" id="mme:Marme_1270"/>
<dbReference type="Proteomes" id="UP000001062">
    <property type="component" value="Chromosome"/>
</dbReference>
<dbReference type="SUPFAM" id="SSF56925">
    <property type="entry name" value="OMPA-like"/>
    <property type="match status" value="1"/>
</dbReference>
<accession>F2JVJ9</accession>
<sequence precursor="true">MMTFQRKTRMFVGALALSVTATGWSAERRVESETTFMAEYQTGSDIDFWSVGLGVQPNDQPGSFGGIFYSKMTLNDEQSFEGTSLGERETTIDSFGVRGFSVSGTGDSPYGADMRIALSETKTQGYSRTGVEIGANFYGPLAGRLTWFCGATLRPEFLSFDWNSDVITEIGVNVGVDYRPIPGVGLFAKYYYENMLTDDLDSWNLGSGALIGLNLVL</sequence>
<evidence type="ECO:0000313" key="1">
    <source>
        <dbReference type="EMBL" id="ADZ90543.1"/>
    </source>
</evidence>
<reference evidence="1 2" key="1">
    <citation type="journal article" date="2012" name="Stand. Genomic Sci.">
        <title>Complete genome sequence of the melanogenic marine bacterium Marinomonas mediterranea type strain (MMB-1(T)).</title>
        <authorList>
            <person name="Lucas-Elio P."/>
            <person name="Goodwin L."/>
            <person name="Woyke T."/>
            <person name="Pitluck S."/>
            <person name="Nolan M."/>
            <person name="Kyrpides N.C."/>
            <person name="Detter J.C."/>
            <person name="Copeland A."/>
            <person name="Teshima H."/>
            <person name="Bruce D."/>
            <person name="Detter C."/>
            <person name="Tapia R."/>
            <person name="Han S."/>
            <person name="Land M.L."/>
            <person name="Ivanova N."/>
            <person name="Mikhailova N."/>
            <person name="Johnston A.W."/>
            <person name="Sanchez-Amat A."/>
        </authorList>
    </citation>
    <scope>NUCLEOTIDE SEQUENCE [LARGE SCALE GENOMIC DNA]</scope>
    <source>
        <strain evidence="2">ATCC 700492 / JCM 21426 / NBRC 103028 / MMB-1</strain>
    </source>
</reference>
<dbReference type="OrthoDB" id="6105929at2"/>
<dbReference type="PATRIC" id="fig|717774.3.peg.1317"/>